<proteinExistence type="predicted"/>
<evidence type="ECO:0000313" key="1">
    <source>
        <dbReference type="EMBL" id="SDY28655.1"/>
    </source>
</evidence>
<name>A0A1H3IMS0_9PSED</name>
<dbReference type="EMBL" id="FNOX01000003">
    <property type="protein sequence ID" value="SDY28655.1"/>
    <property type="molecule type" value="Genomic_DNA"/>
</dbReference>
<evidence type="ECO:0000313" key="2">
    <source>
        <dbReference type="Proteomes" id="UP000182902"/>
    </source>
</evidence>
<reference evidence="1 2" key="1">
    <citation type="submission" date="2016-10" db="EMBL/GenBank/DDBJ databases">
        <authorList>
            <person name="de Groot N.N."/>
        </authorList>
    </citation>
    <scope>NUCLEOTIDE SEQUENCE [LARGE SCALE GENOMIC DNA]</scope>
    <source>
        <strain evidence="1 2">ICMP 14252</strain>
    </source>
</reference>
<protein>
    <submittedName>
        <fullName evidence="1">Uncharacterized protein</fullName>
    </submittedName>
</protein>
<sequence>MMYLQNIIRFCSPAAIRFDGGKYYFDECEFATFIEFFDYVAQVYSFSETTVHVDWEFECLSSIAHSISDEQTNLDDVEFLWHLLHTVFFNDLGRNEALDAIMAKVYWALNNCNVNAARNALYDYVQQATGSENATFAS</sequence>
<dbReference type="RefSeq" id="WP_069788627.1">
    <property type="nucleotide sequence ID" value="NZ_FNOX01000003.1"/>
</dbReference>
<dbReference type="AlphaFoldDB" id="A0A1H3IMS0"/>
<gene>
    <name evidence="1" type="ORF">SAMN05216247_103299</name>
</gene>
<organism evidence="1 2">
    <name type="scientific">Pseudomonas salomonii</name>
    <dbReference type="NCBI Taxonomy" id="191391"/>
    <lineage>
        <taxon>Bacteria</taxon>
        <taxon>Pseudomonadati</taxon>
        <taxon>Pseudomonadota</taxon>
        <taxon>Gammaproteobacteria</taxon>
        <taxon>Pseudomonadales</taxon>
        <taxon>Pseudomonadaceae</taxon>
        <taxon>Pseudomonas</taxon>
    </lineage>
</organism>
<accession>A0A1H3IMS0</accession>
<dbReference type="Proteomes" id="UP000182902">
    <property type="component" value="Unassembled WGS sequence"/>
</dbReference>